<evidence type="ECO:0000259" key="5">
    <source>
        <dbReference type="Pfam" id="PF04542"/>
    </source>
</evidence>
<gene>
    <name evidence="7" type="ORF">COW24_04480</name>
</gene>
<dbReference type="PANTHER" id="PTHR43133">
    <property type="entry name" value="RNA POLYMERASE ECF-TYPE SIGMA FACTO"/>
    <property type="match status" value="1"/>
</dbReference>
<comment type="caution">
    <text evidence="7">The sequence shown here is derived from an EMBL/GenBank/DDBJ whole genome shotgun (WGS) entry which is preliminary data.</text>
</comment>
<dbReference type="AlphaFoldDB" id="A0A2M7H2X1"/>
<evidence type="ECO:0000256" key="4">
    <source>
        <dbReference type="ARBA" id="ARBA00023163"/>
    </source>
</evidence>
<evidence type="ECO:0000313" key="8">
    <source>
        <dbReference type="Proteomes" id="UP000230292"/>
    </source>
</evidence>
<dbReference type="Pfam" id="PF04542">
    <property type="entry name" value="Sigma70_r2"/>
    <property type="match status" value="1"/>
</dbReference>
<dbReference type="SUPFAM" id="SSF88946">
    <property type="entry name" value="Sigma2 domain of RNA polymerase sigma factors"/>
    <property type="match status" value="1"/>
</dbReference>
<organism evidence="7 8">
    <name type="scientific">Candidatus Kerfeldbacteria bacterium CG15_BIG_FIL_POST_REV_8_21_14_020_45_12</name>
    <dbReference type="NCBI Taxonomy" id="2014247"/>
    <lineage>
        <taxon>Bacteria</taxon>
        <taxon>Candidatus Kerfeldiibacteriota</taxon>
    </lineage>
</organism>
<dbReference type="InterPro" id="IPR039425">
    <property type="entry name" value="RNA_pol_sigma-70-like"/>
</dbReference>
<name>A0A2M7H2X1_9BACT</name>
<evidence type="ECO:0000256" key="3">
    <source>
        <dbReference type="ARBA" id="ARBA00023082"/>
    </source>
</evidence>
<evidence type="ECO:0000256" key="1">
    <source>
        <dbReference type="ARBA" id="ARBA00010641"/>
    </source>
</evidence>
<dbReference type="EMBL" id="PFGC01000046">
    <property type="protein sequence ID" value="PIW36587.1"/>
    <property type="molecule type" value="Genomic_DNA"/>
</dbReference>
<dbReference type="GO" id="GO:0006352">
    <property type="term" value="P:DNA-templated transcription initiation"/>
    <property type="evidence" value="ECO:0007669"/>
    <property type="project" value="InterPro"/>
</dbReference>
<evidence type="ECO:0008006" key="9">
    <source>
        <dbReference type="Google" id="ProtNLM"/>
    </source>
</evidence>
<dbReference type="Pfam" id="PF08281">
    <property type="entry name" value="Sigma70_r4_2"/>
    <property type="match status" value="1"/>
</dbReference>
<evidence type="ECO:0000259" key="6">
    <source>
        <dbReference type="Pfam" id="PF08281"/>
    </source>
</evidence>
<dbReference type="Gene3D" id="1.10.1740.10">
    <property type="match status" value="1"/>
</dbReference>
<sequence length="194" mass="22815">MCYCVTKQHYLSFTRMEATTDNDQELIVAAQRNREAYALLYDKYFDQIYRYIFFRVDKNEDTTADLTAEVFARGMQYLPTYQWQGHPYSAYLYQVARSILSEEYGRQSKFSISDISDIEIIDVKSGENILTQTDVQLLWQAIITYPEPIPEVFELRYLEDKSYDEIAEIIGKRPGTIRTLVSRTLKQLQKSYGI</sequence>
<dbReference type="InterPro" id="IPR036388">
    <property type="entry name" value="WH-like_DNA-bd_sf"/>
</dbReference>
<keyword evidence="4" id="KW-0804">Transcription</keyword>
<feature type="domain" description="RNA polymerase sigma-70 region 2" evidence="5">
    <location>
        <begin position="40"/>
        <end position="108"/>
    </location>
</feature>
<dbReference type="PANTHER" id="PTHR43133:SF57">
    <property type="entry name" value="RNA POLYMERASE SIGMA-70 FACTOR"/>
    <property type="match status" value="1"/>
</dbReference>
<keyword evidence="2" id="KW-0805">Transcription regulation</keyword>
<dbReference type="InterPro" id="IPR014284">
    <property type="entry name" value="RNA_pol_sigma-70_dom"/>
</dbReference>
<evidence type="ECO:0000313" key="7">
    <source>
        <dbReference type="EMBL" id="PIW36587.1"/>
    </source>
</evidence>
<dbReference type="SUPFAM" id="SSF88659">
    <property type="entry name" value="Sigma3 and sigma4 domains of RNA polymerase sigma factors"/>
    <property type="match status" value="1"/>
</dbReference>
<protein>
    <recommendedName>
        <fullName evidence="9">RNA polymerase sigma-70 region 2 domain-containing protein</fullName>
    </recommendedName>
</protein>
<proteinExistence type="inferred from homology"/>
<evidence type="ECO:0000256" key="2">
    <source>
        <dbReference type="ARBA" id="ARBA00023015"/>
    </source>
</evidence>
<dbReference type="NCBIfam" id="TIGR02937">
    <property type="entry name" value="sigma70-ECF"/>
    <property type="match status" value="1"/>
</dbReference>
<dbReference type="InterPro" id="IPR013249">
    <property type="entry name" value="RNA_pol_sigma70_r4_t2"/>
</dbReference>
<dbReference type="Gene3D" id="1.10.10.10">
    <property type="entry name" value="Winged helix-like DNA-binding domain superfamily/Winged helix DNA-binding domain"/>
    <property type="match status" value="1"/>
</dbReference>
<dbReference type="GO" id="GO:0003677">
    <property type="term" value="F:DNA binding"/>
    <property type="evidence" value="ECO:0007669"/>
    <property type="project" value="InterPro"/>
</dbReference>
<dbReference type="InterPro" id="IPR013325">
    <property type="entry name" value="RNA_pol_sigma_r2"/>
</dbReference>
<feature type="domain" description="RNA polymerase sigma factor 70 region 4 type 2" evidence="6">
    <location>
        <begin position="151"/>
        <end position="188"/>
    </location>
</feature>
<accession>A0A2M7H2X1</accession>
<dbReference type="GO" id="GO:0016987">
    <property type="term" value="F:sigma factor activity"/>
    <property type="evidence" value="ECO:0007669"/>
    <property type="project" value="UniProtKB-KW"/>
</dbReference>
<dbReference type="Proteomes" id="UP000230292">
    <property type="component" value="Unassembled WGS sequence"/>
</dbReference>
<dbReference type="InterPro" id="IPR013324">
    <property type="entry name" value="RNA_pol_sigma_r3/r4-like"/>
</dbReference>
<reference evidence="7 8" key="1">
    <citation type="submission" date="2017-09" db="EMBL/GenBank/DDBJ databases">
        <title>Depth-based differentiation of microbial function through sediment-hosted aquifers and enrichment of novel symbionts in the deep terrestrial subsurface.</title>
        <authorList>
            <person name="Probst A.J."/>
            <person name="Ladd B."/>
            <person name="Jarett J.K."/>
            <person name="Geller-Mcgrath D.E."/>
            <person name="Sieber C.M."/>
            <person name="Emerson J.B."/>
            <person name="Anantharaman K."/>
            <person name="Thomas B.C."/>
            <person name="Malmstrom R."/>
            <person name="Stieglmeier M."/>
            <person name="Klingl A."/>
            <person name="Woyke T."/>
            <person name="Ryan C.M."/>
            <person name="Banfield J.F."/>
        </authorList>
    </citation>
    <scope>NUCLEOTIDE SEQUENCE [LARGE SCALE GENOMIC DNA]</scope>
    <source>
        <strain evidence="7">CG15_BIG_FIL_POST_REV_8_21_14_020_45_12</strain>
    </source>
</reference>
<dbReference type="InterPro" id="IPR007627">
    <property type="entry name" value="RNA_pol_sigma70_r2"/>
</dbReference>
<dbReference type="CDD" id="cd06171">
    <property type="entry name" value="Sigma70_r4"/>
    <property type="match status" value="1"/>
</dbReference>
<keyword evidence="3" id="KW-0731">Sigma factor</keyword>
<comment type="similarity">
    <text evidence="1">Belongs to the sigma-70 factor family. ECF subfamily.</text>
</comment>